<reference evidence="2" key="1">
    <citation type="journal article" date="2019" name="Int. J. Syst. Evol. Microbiol.">
        <title>The Global Catalogue of Microorganisms (GCM) 10K type strain sequencing project: providing services to taxonomists for standard genome sequencing and annotation.</title>
        <authorList>
            <consortium name="The Broad Institute Genomics Platform"/>
            <consortium name="The Broad Institute Genome Sequencing Center for Infectious Disease"/>
            <person name="Wu L."/>
            <person name="Ma J."/>
        </authorList>
    </citation>
    <scope>NUCLEOTIDE SEQUENCE [LARGE SCALE GENOMIC DNA]</scope>
    <source>
        <strain evidence="2">JCM 12774</strain>
    </source>
</reference>
<dbReference type="RefSeq" id="WP_343863557.1">
    <property type="nucleotide sequence ID" value="NZ_BAAACX010000016.1"/>
</dbReference>
<gene>
    <name evidence="1" type="ORF">GCM10008933_36910</name>
</gene>
<dbReference type="EMBL" id="BAAACX010000016">
    <property type="protein sequence ID" value="GAA0403066.1"/>
    <property type="molecule type" value="Genomic_DNA"/>
</dbReference>
<evidence type="ECO:0008006" key="3">
    <source>
        <dbReference type="Google" id="ProtNLM"/>
    </source>
</evidence>
<protein>
    <recommendedName>
        <fullName evidence="3">Heptaprenyl diphosphate synthase</fullName>
    </recommendedName>
</protein>
<organism evidence="1 2">
    <name type="scientific">Paenibacillus motobuensis</name>
    <dbReference type="NCBI Taxonomy" id="295324"/>
    <lineage>
        <taxon>Bacteria</taxon>
        <taxon>Bacillati</taxon>
        <taxon>Bacillota</taxon>
        <taxon>Bacilli</taxon>
        <taxon>Bacillales</taxon>
        <taxon>Paenibacillaceae</taxon>
        <taxon>Paenibacillus</taxon>
    </lineage>
</organism>
<keyword evidence="2" id="KW-1185">Reference proteome</keyword>
<accession>A0ABP3IJ67</accession>
<dbReference type="Gene3D" id="1.20.120.1450">
    <property type="match status" value="1"/>
</dbReference>
<dbReference type="Pfam" id="PF07307">
    <property type="entry name" value="HEPPP_synt_1"/>
    <property type="match status" value="1"/>
</dbReference>
<dbReference type="InterPro" id="IPR009920">
    <property type="entry name" value="HEPPP_synth_su1"/>
</dbReference>
<proteinExistence type="predicted"/>
<evidence type="ECO:0000313" key="1">
    <source>
        <dbReference type="EMBL" id="GAA0403066.1"/>
    </source>
</evidence>
<name>A0ABP3IJ67_9BACL</name>
<evidence type="ECO:0000313" key="2">
    <source>
        <dbReference type="Proteomes" id="UP001500340"/>
    </source>
</evidence>
<sequence length="289" mass="32875">MRLDRITELARKYVEYDMISTHTELPDFPVPRVRLLYTFLTDREGATQKSAENCALAAFLVQTGMDTHDLIDLGGGEQKESKMRSRQLKVLAGDYFSSVFYALLAGAGEIDMVSAMSSAICEANSLKVKLYTKLKQMLLTAEDYLKESTQVKMSLFLAFSGLLDKSKQNVWRLMLTELSRCEVVMDELKHSSNIPEKRRGYAYLHILESGTSEDKEMLRCHSVGEREWGSMLIKYNMKEQLSGLLQQSVERVQMLLQECRGDKLCTEIVSVLEPFQNVLSIQRRAAQEG</sequence>
<dbReference type="Proteomes" id="UP001500340">
    <property type="component" value="Unassembled WGS sequence"/>
</dbReference>
<comment type="caution">
    <text evidence="1">The sequence shown here is derived from an EMBL/GenBank/DDBJ whole genome shotgun (WGS) entry which is preliminary data.</text>
</comment>